<dbReference type="GO" id="GO:0006304">
    <property type="term" value="P:DNA modification"/>
    <property type="evidence" value="ECO:0007669"/>
    <property type="project" value="InterPro"/>
</dbReference>
<dbReference type="InterPro" id="IPR011639">
    <property type="entry name" value="MethylTrfase_TaqI-like_dom"/>
</dbReference>
<feature type="domain" description="Type II methyltransferase M.TaqI-like" evidence="7">
    <location>
        <begin position="298"/>
        <end position="486"/>
    </location>
</feature>
<keyword evidence="10" id="KW-1185">Reference proteome</keyword>
<dbReference type="SUPFAM" id="SSF53335">
    <property type="entry name" value="S-adenosyl-L-methionine-dependent methyltransferases"/>
    <property type="match status" value="1"/>
</dbReference>
<keyword evidence="3 9" id="KW-0808">Transferase</keyword>
<evidence type="ECO:0000256" key="3">
    <source>
        <dbReference type="ARBA" id="ARBA00022679"/>
    </source>
</evidence>
<dbReference type="EMBL" id="VCKZ01000006">
    <property type="protein sequence ID" value="TMR42111.1"/>
    <property type="molecule type" value="Genomic_DNA"/>
</dbReference>
<dbReference type="EC" id="2.1.1.72" evidence="1"/>
<dbReference type="InterPro" id="IPR029063">
    <property type="entry name" value="SAM-dependent_MTases_sf"/>
</dbReference>
<name>A0A5S4HBI7_9ACTN</name>
<feature type="region of interest" description="Disordered" evidence="6">
    <location>
        <begin position="1214"/>
        <end position="1239"/>
    </location>
</feature>
<dbReference type="InterPro" id="IPR054277">
    <property type="entry name" value="DUF7008"/>
</dbReference>
<evidence type="ECO:0000256" key="2">
    <source>
        <dbReference type="ARBA" id="ARBA00022603"/>
    </source>
</evidence>
<evidence type="ECO:0000313" key="10">
    <source>
        <dbReference type="Proteomes" id="UP000305238"/>
    </source>
</evidence>
<dbReference type="Pfam" id="PF22654">
    <property type="entry name" value="DUF7008"/>
    <property type="match status" value="1"/>
</dbReference>
<dbReference type="OrthoDB" id="4280289at2"/>
<evidence type="ECO:0000256" key="1">
    <source>
        <dbReference type="ARBA" id="ARBA00011900"/>
    </source>
</evidence>
<sequence>MIDPDALLNDLKPQVRALENDLRDRAGEERFDVPLRAEWDKAVRRNRTAATYETWLEDQVTQSAVAWVLSTVFLRFCEDNRLIDDVFLSGRGERLDLAKERQQHFFEQPEHASETDREWIVEGLDAMSKASPVAAGLFDRNHNPMWRITPSLEGAKALIDFWRRSRPALPEEGLEVATVPVHDFTDPKWNTRFLGNLYQDLSEHAKKKYALLQTPEFVEEFILSLTLDEAINEFGLDPEPPEACPEELNLPRGLRVIDPTCGSGHFLLGAFEHLVEKLQAARPYDDKWDIVQRALYSVHGVDKNPFAVAIARFRMLIAAMQAGEVKRLKDAPDFALNIAVGDSLIHGRGGPELDQGRWEFDENGELAEPEPVFTYATEDIGDYAKTVDLLGVGSYHVVVGNPPYITVKDKTENENYRVYKSCSGKYALSVPFAERFFQLAIRASRDHRGAGHIGQITANSFMKREFGKKLIEEFFPTIRLTHVIDTSGAYIPGHGTPTIILVGRRTFPRNESIRAVLGIRGESTQPNNPADGRVWQAIVKQINEPNTSSDWVSAVDLSPEALRQHPWSMSGGGAAELIQKLEQSTDKLESKLARAIGPASFPGQDEAFILSSSWFARHSLPSHLERPLVIGEVVRDWNEHCDARALTPYDTEHRAITLDMQSSWGRHLWTVRTTLGATIGFGGVTRFQAGEDWWTWYRWIPERYQIPMSITFAFVATHNHFALDRGGNVFNRSAPVVTLAEGATEEGHLELLGLLNSSTACFWLKMVSQAKGGTDNSSGGGNRWTPEAWIDRYEFTGTKLQNLPLPHELPLDLGKRLDHLAQSLARSTPSALCAREKPTGAALERAYKQWTRDRGRMLALQEELDWEVYQLYGLLDQKEASKLVSAPHLPYEIDLGERAFEIVLARRMAAGEVDTQWFERHGSTPVTEVPQHWPEDYRRVVEKRIEVIEKRPQTIGLIERPEYKRRWVSEPWEKMEKDALRNWLLDRCETRELWFSADEIGQARPRMMTVGRLADLLQDDADFVSVARLYAGEDVELIDVLKDILDAEHVPFIPAYRYKDSGLRKRAQWEETWRLQRLEDETGERLDIKVPPKYTGADFIKHSYWRNRGKLDVPKERFISYPGASPDGDDTLLLGWAGWDHAQQAHALVTLIEERTTRDGWELERLMPLLAGLDEVLPWVKQWHSEVDPETGLSPAVAYEGYLQEQVEKYPGLSREELAKWRPPKKTRGRGTRKKKADE</sequence>
<dbReference type="PANTHER" id="PTHR33841">
    <property type="entry name" value="DNA METHYLTRANSFERASE YEEA-RELATED"/>
    <property type="match status" value="1"/>
</dbReference>
<keyword evidence="4" id="KW-0949">S-adenosyl-L-methionine</keyword>
<dbReference type="InterPro" id="IPR002052">
    <property type="entry name" value="DNA_methylase_N6_adenine_CS"/>
</dbReference>
<dbReference type="GO" id="GO:0003676">
    <property type="term" value="F:nucleic acid binding"/>
    <property type="evidence" value="ECO:0007669"/>
    <property type="project" value="InterPro"/>
</dbReference>
<dbReference type="PROSITE" id="PS00092">
    <property type="entry name" value="N6_MTASE"/>
    <property type="match status" value="1"/>
</dbReference>
<dbReference type="Gene3D" id="3.40.50.150">
    <property type="entry name" value="Vaccinia Virus protein VP39"/>
    <property type="match status" value="1"/>
</dbReference>
<evidence type="ECO:0000313" key="9">
    <source>
        <dbReference type="EMBL" id="TMR42111.1"/>
    </source>
</evidence>
<organism evidence="9 10">
    <name type="scientific">Actinomadura geliboluensis</name>
    <dbReference type="NCBI Taxonomy" id="882440"/>
    <lineage>
        <taxon>Bacteria</taxon>
        <taxon>Bacillati</taxon>
        <taxon>Actinomycetota</taxon>
        <taxon>Actinomycetes</taxon>
        <taxon>Streptosporangiales</taxon>
        <taxon>Thermomonosporaceae</taxon>
        <taxon>Actinomadura</taxon>
    </lineage>
</organism>
<evidence type="ECO:0000256" key="5">
    <source>
        <dbReference type="ARBA" id="ARBA00047942"/>
    </source>
</evidence>
<comment type="catalytic activity">
    <reaction evidence="5">
        <text>a 2'-deoxyadenosine in DNA + S-adenosyl-L-methionine = an N(6)-methyl-2'-deoxyadenosine in DNA + S-adenosyl-L-homocysteine + H(+)</text>
        <dbReference type="Rhea" id="RHEA:15197"/>
        <dbReference type="Rhea" id="RHEA-COMP:12418"/>
        <dbReference type="Rhea" id="RHEA-COMP:12419"/>
        <dbReference type="ChEBI" id="CHEBI:15378"/>
        <dbReference type="ChEBI" id="CHEBI:57856"/>
        <dbReference type="ChEBI" id="CHEBI:59789"/>
        <dbReference type="ChEBI" id="CHEBI:90615"/>
        <dbReference type="ChEBI" id="CHEBI:90616"/>
        <dbReference type="EC" id="2.1.1.72"/>
    </reaction>
</comment>
<dbReference type="PANTHER" id="PTHR33841:SF1">
    <property type="entry name" value="DNA METHYLTRANSFERASE A"/>
    <property type="match status" value="1"/>
</dbReference>
<protein>
    <recommendedName>
        <fullName evidence="1">site-specific DNA-methyltransferase (adenine-specific)</fullName>
        <ecNumber evidence="1">2.1.1.72</ecNumber>
    </recommendedName>
</protein>
<keyword evidence="2 9" id="KW-0489">Methyltransferase</keyword>
<evidence type="ECO:0000256" key="6">
    <source>
        <dbReference type="SAM" id="MobiDB-lite"/>
    </source>
</evidence>
<dbReference type="NCBIfam" id="NF033451">
    <property type="entry name" value="BREX_2_MTaseX"/>
    <property type="match status" value="1"/>
</dbReference>
<evidence type="ECO:0000259" key="8">
    <source>
        <dbReference type="Pfam" id="PF22654"/>
    </source>
</evidence>
<dbReference type="PRINTS" id="PR00507">
    <property type="entry name" value="N12N6MTFRASE"/>
</dbReference>
<feature type="domain" description="DUF7008" evidence="8">
    <location>
        <begin position="857"/>
        <end position="1230"/>
    </location>
</feature>
<dbReference type="RefSeq" id="WP_138633093.1">
    <property type="nucleotide sequence ID" value="NZ_VCKZ01000006.1"/>
</dbReference>
<dbReference type="Pfam" id="PF07669">
    <property type="entry name" value="Eco57I"/>
    <property type="match status" value="1"/>
</dbReference>
<reference evidence="9 10" key="1">
    <citation type="submission" date="2019-05" db="EMBL/GenBank/DDBJ databases">
        <title>Draft genome sequence of Actinomadura geliboluensis A8036.</title>
        <authorList>
            <person name="Saricaoglu S."/>
            <person name="Isik K."/>
        </authorList>
    </citation>
    <scope>NUCLEOTIDE SEQUENCE [LARGE SCALE GENOMIC DNA]</scope>
    <source>
        <strain evidence="9 10">A8036</strain>
    </source>
</reference>
<evidence type="ECO:0000256" key="4">
    <source>
        <dbReference type="ARBA" id="ARBA00022691"/>
    </source>
</evidence>
<dbReference type="AlphaFoldDB" id="A0A5S4HBI7"/>
<evidence type="ECO:0000259" key="7">
    <source>
        <dbReference type="Pfam" id="PF07669"/>
    </source>
</evidence>
<dbReference type="GO" id="GO:0032259">
    <property type="term" value="P:methylation"/>
    <property type="evidence" value="ECO:0007669"/>
    <property type="project" value="UniProtKB-KW"/>
</dbReference>
<gene>
    <name evidence="9" type="primary">pglX</name>
    <name evidence="9" type="ORF">ETD96_02060</name>
</gene>
<dbReference type="InterPro" id="IPR050953">
    <property type="entry name" value="N4_N6_ade-DNA_methylase"/>
</dbReference>
<dbReference type="GO" id="GO:0009007">
    <property type="term" value="F:site-specific DNA-methyltransferase (adenine-specific) activity"/>
    <property type="evidence" value="ECO:0007669"/>
    <property type="project" value="UniProtKB-EC"/>
</dbReference>
<feature type="compositionally biased region" description="Basic residues" evidence="6">
    <location>
        <begin position="1222"/>
        <end position="1239"/>
    </location>
</feature>
<comment type="caution">
    <text evidence="9">The sequence shown here is derived from an EMBL/GenBank/DDBJ whole genome shotgun (WGS) entry which is preliminary data.</text>
</comment>
<proteinExistence type="predicted"/>
<accession>A0A5S4HBI7</accession>
<dbReference type="Proteomes" id="UP000305238">
    <property type="component" value="Unassembled WGS sequence"/>
</dbReference>